<sequence length="164" mass="18949">MRVIVGGDVRTRFPRRRHHRMRTTDDGRPRPRPWPRPAREVRSSAREIRDPGRTRDNKTTISGRSRSVPQQCQGLQDHSVCVRARAFGGPYACAMWTLRPAHHNAAQTRHPGRASVRPTPRSDSHWPRWDGAISRLRACPDVRATYGRAGRIIEPLTRWRWALD</sequence>
<accession>A0A371D7E0</accession>
<dbReference type="Proteomes" id="UP000256964">
    <property type="component" value="Unassembled WGS sequence"/>
</dbReference>
<name>A0A371D7E0_9APHY</name>
<protein>
    <submittedName>
        <fullName evidence="2">Uncharacterized protein</fullName>
    </submittedName>
</protein>
<proteinExistence type="predicted"/>
<reference evidence="2 3" key="1">
    <citation type="journal article" date="2018" name="Biotechnol. Biofuels">
        <title>Integrative visual omics of the white-rot fungus Polyporus brumalis exposes the biotechnological potential of its oxidative enzymes for delignifying raw plant biomass.</title>
        <authorList>
            <person name="Miyauchi S."/>
            <person name="Rancon A."/>
            <person name="Drula E."/>
            <person name="Hage H."/>
            <person name="Chaduli D."/>
            <person name="Favel A."/>
            <person name="Grisel S."/>
            <person name="Henrissat B."/>
            <person name="Herpoel-Gimbert I."/>
            <person name="Ruiz-Duenas F.J."/>
            <person name="Chevret D."/>
            <person name="Hainaut M."/>
            <person name="Lin J."/>
            <person name="Wang M."/>
            <person name="Pangilinan J."/>
            <person name="Lipzen A."/>
            <person name="Lesage-Meessen L."/>
            <person name="Navarro D."/>
            <person name="Riley R."/>
            <person name="Grigoriev I.V."/>
            <person name="Zhou S."/>
            <person name="Raouche S."/>
            <person name="Rosso M.N."/>
        </authorList>
    </citation>
    <scope>NUCLEOTIDE SEQUENCE [LARGE SCALE GENOMIC DNA]</scope>
    <source>
        <strain evidence="2 3">BRFM 1820</strain>
    </source>
</reference>
<dbReference type="EMBL" id="KZ857411">
    <property type="protein sequence ID" value="RDX48433.1"/>
    <property type="molecule type" value="Genomic_DNA"/>
</dbReference>
<feature type="compositionally biased region" description="Basic residues" evidence="1">
    <location>
        <begin position="12"/>
        <end position="21"/>
    </location>
</feature>
<evidence type="ECO:0000256" key="1">
    <source>
        <dbReference type="SAM" id="MobiDB-lite"/>
    </source>
</evidence>
<gene>
    <name evidence="2" type="ORF">OH76DRAFT_653507</name>
</gene>
<feature type="region of interest" description="Disordered" evidence="1">
    <location>
        <begin position="1"/>
        <end position="71"/>
    </location>
</feature>
<organism evidence="2 3">
    <name type="scientific">Lentinus brumalis</name>
    <dbReference type="NCBI Taxonomy" id="2498619"/>
    <lineage>
        <taxon>Eukaryota</taxon>
        <taxon>Fungi</taxon>
        <taxon>Dikarya</taxon>
        <taxon>Basidiomycota</taxon>
        <taxon>Agaricomycotina</taxon>
        <taxon>Agaricomycetes</taxon>
        <taxon>Polyporales</taxon>
        <taxon>Polyporaceae</taxon>
        <taxon>Lentinus</taxon>
    </lineage>
</organism>
<feature type="region of interest" description="Disordered" evidence="1">
    <location>
        <begin position="106"/>
        <end position="126"/>
    </location>
</feature>
<keyword evidence="3" id="KW-1185">Reference proteome</keyword>
<feature type="compositionally biased region" description="Basic and acidic residues" evidence="1">
    <location>
        <begin position="37"/>
        <end position="58"/>
    </location>
</feature>
<evidence type="ECO:0000313" key="3">
    <source>
        <dbReference type="Proteomes" id="UP000256964"/>
    </source>
</evidence>
<feature type="compositionally biased region" description="Polar residues" evidence="1">
    <location>
        <begin position="59"/>
        <end position="71"/>
    </location>
</feature>
<evidence type="ECO:0000313" key="2">
    <source>
        <dbReference type="EMBL" id="RDX48433.1"/>
    </source>
</evidence>
<dbReference type="AlphaFoldDB" id="A0A371D7E0"/>